<proteinExistence type="predicted"/>
<feature type="domain" description="Glycosyl transferase family 1" evidence="3">
    <location>
        <begin position="184"/>
        <end position="350"/>
    </location>
</feature>
<feature type="domain" description="Glycosyltransferase subfamily 4-like N-terminal" evidence="4">
    <location>
        <begin position="18"/>
        <end position="173"/>
    </location>
</feature>
<dbReference type="HOGENOM" id="CLU_009583_0_3_0"/>
<organism evidence="5 6">
    <name type="scientific">Thermodesulfatator indicus (strain DSM 15286 / JCM 11887 / CIR29812)</name>
    <dbReference type="NCBI Taxonomy" id="667014"/>
    <lineage>
        <taxon>Bacteria</taxon>
        <taxon>Pseudomonadati</taxon>
        <taxon>Thermodesulfobacteriota</taxon>
        <taxon>Thermodesulfobacteria</taxon>
        <taxon>Thermodesulfobacteriales</taxon>
        <taxon>Thermodesulfatatoraceae</taxon>
        <taxon>Thermodesulfatator</taxon>
    </lineage>
</organism>
<dbReference type="AlphaFoldDB" id="F8AC33"/>
<dbReference type="Proteomes" id="UP000006793">
    <property type="component" value="Chromosome"/>
</dbReference>
<dbReference type="InterPro" id="IPR001296">
    <property type="entry name" value="Glyco_trans_1"/>
</dbReference>
<dbReference type="Pfam" id="PF00534">
    <property type="entry name" value="Glycos_transf_1"/>
    <property type="match status" value="1"/>
</dbReference>
<dbReference type="Gene3D" id="3.40.50.2000">
    <property type="entry name" value="Glycogen Phosphorylase B"/>
    <property type="match status" value="2"/>
</dbReference>
<dbReference type="OrthoDB" id="9768937at2"/>
<dbReference type="STRING" id="667014.Thein_0708"/>
<dbReference type="Pfam" id="PF13439">
    <property type="entry name" value="Glyco_transf_4"/>
    <property type="match status" value="1"/>
</dbReference>
<keyword evidence="6" id="KW-1185">Reference proteome</keyword>
<evidence type="ECO:0000259" key="4">
    <source>
        <dbReference type="Pfam" id="PF13439"/>
    </source>
</evidence>
<dbReference type="InterPro" id="IPR028098">
    <property type="entry name" value="Glyco_trans_4-like_N"/>
</dbReference>
<gene>
    <name evidence="5" type="ordered locus">Thein_0708</name>
</gene>
<dbReference type="eggNOG" id="COG0438">
    <property type="taxonomic scope" value="Bacteria"/>
</dbReference>
<name>F8AC33_THEID</name>
<evidence type="ECO:0000313" key="5">
    <source>
        <dbReference type="EMBL" id="AEH44588.1"/>
    </source>
</evidence>
<dbReference type="PATRIC" id="fig|667014.3.peg.734"/>
<dbReference type="EMBL" id="CP002683">
    <property type="protein sequence ID" value="AEH44588.1"/>
    <property type="molecule type" value="Genomic_DNA"/>
</dbReference>
<accession>F8AC33</accession>
<dbReference type="PANTHER" id="PTHR12526:SF510">
    <property type="entry name" value="D-INOSITOL 3-PHOSPHATE GLYCOSYLTRANSFERASE"/>
    <property type="match status" value="1"/>
</dbReference>
<dbReference type="RefSeq" id="WP_013907333.1">
    <property type="nucleotide sequence ID" value="NC_015681.1"/>
</dbReference>
<evidence type="ECO:0000256" key="2">
    <source>
        <dbReference type="ARBA" id="ARBA00022679"/>
    </source>
</evidence>
<keyword evidence="1" id="KW-0328">Glycosyltransferase</keyword>
<dbReference type="SUPFAM" id="SSF53756">
    <property type="entry name" value="UDP-Glycosyltransferase/glycogen phosphorylase"/>
    <property type="match status" value="1"/>
</dbReference>
<evidence type="ECO:0000256" key="1">
    <source>
        <dbReference type="ARBA" id="ARBA00022676"/>
    </source>
</evidence>
<reference evidence="6" key="1">
    <citation type="submission" date="2011-04" db="EMBL/GenBank/DDBJ databases">
        <title>The complete genome of Thermodesulfatator indicus DSM 15286.</title>
        <authorList>
            <person name="Lucas S."/>
            <person name="Copeland A."/>
            <person name="Lapidus A."/>
            <person name="Bruce D."/>
            <person name="Goodwin L."/>
            <person name="Pitluck S."/>
            <person name="Peters L."/>
            <person name="Kyrpides N."/>
            <person name="Mavromatis K."/>
            <person name="Pagani I."/>
            <person name="Ivanova N."/>
            <person name="Saunders L."/>
            <person name="Detter J.C."/>
            <person name="Tapia R."/>
            <person name="Han C."/>
            <person name="Land M."/>
            <person name="Hauser L."/>
            <person name="Markowitz V."/>
            <person name="Cheng J.-F."/>
            <person name="Hugenholtz P."/>
            <person name="Woyke T."/>
            <person name="Wu D."/>
            <person name="Spring S."/>
            <person name="Schroeder M."/>
            <person name="Brambilla E."/>
            <person name="Klenk H.-P."/>
            <person name="Eisen J.A."/>
        </authorList>
    </citation>
    <scope>NUCLEOTIDE SEQUENCE [LARGE SCALE GENOMIC DNA]</scope>
    <source>
        <strain evidence="6">DSM 15286 / JCM 11887 / CIR29812</strain>
    </source>
</reference>
<evidence type="ECO:0000313" key="6">
    <source>
        <dbReference type="Proteomes" id="UP000006793"/>
    </source>
</evidence>
<dbReference type="PaxDb" id="667014-Thein_0708"/>
<dbReference type="PANTHER" id="PTHR12526">
    <property type="entry name" value="GLYCOSYLTRANSFERASE"/>
    <property type="match status" value="1"/>
</dbReference>
<dbReference type="GO" id="GO:0016757">
    <property type="term" value="F:glycosyltransferase activity"/>
    <property type="evidence" value="ECO:0007669"/>
    <property type="project" value="UniProtKB-KW"/>
</dbReference>
<protein>
    <submittedName>
        <fullName evidence="5">Glycosyl transferase group 1</fullName>
    </submittedName>
</protein>
<keyword evidence="2 5" id="KW-0808">Transferase</keyword>
<dbReference type="InParanoid" id="F8AC33"/>
<dbReference type="FunCoup" id="F8AC33">
    <property type="interactions" value="31"/>
</dbReference>
<sequence>MLTYPEPVICHVAHALNPGGTERLVCELARAFSKKAKVIVATLEEPGKWGLELRQEGIPVFPLFREPGIDLNLVWNLSRLIREHRIALIHAHQYTPFFYAGLARLFNPGVKLIFHEHGRHYPEVLKRPKNIFNRLVLQPLASEIVAVSEEVKERLVKYEGLSRKRIRVIYNGIIPPETIPAGEKEKIRARLGFSRKDFIVATVGRFDPIKNLPMLLKAIAMARTKASQIKGLLIGDGPEMEKLKALTKELGLSEHIIFTGFRQDAVKLVQVADVFALSSFSEGTSLALLEAMAVGLPAVVTAVGGNPEIVKDGQTGLLVPSDDEVKMAAALSLLAEEPNLKVKMAEAAQKHFFEHFTFAKMVKEFEKLYEETLAA</sequence>
<evidence type="ECO:0000259" key="3">
    <source>
        <dbReference type="Pfam" id="PF00534"/>
    </source>
</evidence>
<dbReference type="KEGG" id="tid:Thein_0708"/>
<reference evidence="5 6" key="2">
    <citation type="journal article" date="2012" name="Stand. Genomic Sci.">
        <title>Complete genome sequence of the thermophilic sulfate-reducing ocean bacterium Thermodesulfatator indicus type strain (CIR29812(T)).</title>
        <authorList>
            <person name="Anderson I."/>
            <person name="Saunders E."/>
            <person name="Lapidus A."/>
            <person name="Nolan M."/>
            <person name="Lucas S."/>
            <person name="Tice H."/>
            <person name="Del Rio T.G."/>
            <person name="Cheng J.F."/>
            <person name="Han C."/>
            <person name="Tapia R."/>
            <person name="Goodwin L.A."/>
            <person name="Pitluck S."/>
            <person name="Liolios K."/>
            <person name="Mavromatis K."/>
            <person name="Pagani I."/>
            <person name="Ivanova N."/>
            <person name="Mikhailova N."/>
            <person name="Pati A."/>
            <person name="Chen A."/>
            <person name="Palaniappan K."/>
            <person name="Land M."/>
            <person name="Hauser L."/>
            <person name="Jeffries C.D."/>
            <person name="Chang Y.J."/>
            <person name="Brambilla E.M."/>
            <person name="Rohde M."/>
            <person name="Spring S."/>
            <person name="Goker M."/>
            <person name="Detter J.C."/>
            <person name="Woyke T."/>
            <person name="Bristow J."/>
            <person name="Eisen J.A."/>
            <person name="Markowitz V."/>
            <person name="Hugenholtz P."/>
            <person name="Kyrpides N.C."/>
            <person name="Klenk H.P."/>
        </authorList>
    </citation>
    <scope>NUCLEOTIDE SEQUENCE [LARGE SCALE GENOMIC DNA]</scope>
    <source>
        <strain evidence="6">DSM 15286 / JCM 11887 / CIR29812</strain>
    </source>
</reference>